<gene>
    <name evidence="2" type="ORF">GRJ2_001607000</name>
</gene>
<organism evidence="2 3">
    <name type="scientific">Grus japonensis</name>
    <name type="common">Japanese crane</name>
    <name type="synonym">Red-crowned crane</name>
    <dbReference type="NCBI Taxonomy" id="30415"/>
    <lineage>
        <taxon>Eukaryota</taxon>
        <taxon>Metazoa</taxon>
        <taxon>Chordata</taxon>
        <taxon>Craniata</taxon>
        <taxon>Vertebrata</taxon>
        <taxon>Euteleostomi</taxon>
        <taxon>Archelosauria</taxon>
        <taxon>Archosauria</taxon>
        <taxon>Dinosauria</taxon>
        <taxon>Saurischia</taxon>
        <taxon>Theropoda</taxon>
        <taxon>Coelurosauria</taxon>
        <taxon>Aves</taxon>
        <taxon>Neognathae</taxon>
        <taxon>Neoaves</taxon>
        <taxon>Gruiformes</taxon>
        <taxon>Gruidae</taxon>
        <taxon>Grus</taxon>
    </lineage>
</organism>
<evidence type="ECO:0000313" key="3">
    <source>
        <dbReference type="Proteomes" id="UP001623348"/>
    </source>
</evidence>
<sequence length="80" mass="8541">MRARGAAAVAVKAEPGAGRRAGAAAQSRVLVPQVLLVLLFIFLVALPEWILEEEKERVPEKSLSHPISALRSVLDEGADV</sequence>
<dbReference type="EMBL" id="BAAFJT010000006">
    <property type="protein sequence ID" value="GAB0191417.1"/>
    <property type="molecule type" value="Genomic_DNA"/>
</dbReference>
<comment type="caution">
    <text evidence="2">The sequence shown here is derived from an EMBL/GenBank/DDBJ whole genome shotgun (WGS) entry which is preliminary data.</text>
</comment>
<evidence type="ECO:0000313" key="2">
    <source>
        <dbReference type="EMBL" id="GAB0191417.1"/>
    </source>
</evidence>
<keyword evidence="1" id="KW-1133">Transmembrane helix</keyword>
<feature type="transmembrane region" description="Helical" evidence="1">
    <location>
        <begin position="30"/>
        <end position="51"/>
    </location>
</feature>
<reference evidence="2 3" key="1">
    <citation type="submission" date="2024-06" db="EMBL/GenBank/DDBJ databases">
        <title>The draft genome of Grus japonensis, version 3.</title>
        <authorList>
            <person name="Nabeshima K."/>
            <person name="Suzuki S."/>
            <person name="Onuma M."/>
        </authorList>
    </citation>
    <scope>NUCLEOTIDE SEQUENCE [LARGE SCALE GENOMIC DNA]</scope>
    <source>
        <strain evidence="2 3">451A</strain>
    </source>
</reference>
<accession>A0ABC9X1Y8</accession>
<protein>
    <submittedName>
        <fullName evidence="2">Uncharacterized protein</fullName>
    </submittedName>
</protein>
<name>A0ABC9X1Y8_GRUJA</name>
<keyword evidence="1" id="KW-0812">Transmembrane</keyword>
<evidence type="ECO:0000256" key="1">
    <source>
        <dbReference type="SAM" id="Phobius"/>
    </source>
</evidence>
<keyword evidence="3" id="KW-1185">Reference proteome</keyword>
<dbReference type="Proteomes" id="UP001623348">
    <property type="component" value="Unassembled WGS sequence"/>
</dbReference>
<proteinExistence type="predicted"/>
<keyword evidence="1" id="KW-0472">Membrane</keyword>
<dbReference type="AlphaFoldDB" id="A0ABC9X1Y8"/>